<organism evidence="1 2">
    <name type="scientific">Paenibacillus faecis</name>
    <dbReference type="NCBI Taxonomy" id="862114"/>
    <lineage>
        <taxon>Bacteria</taxon>
        <taxon>Bacillati</taxon>
        <taxon>Bacillota</taxon>
        <taxon>Bacilli</taxon>
        <taxon>Bacillales</taxon>
        <taxon>Paenibacillaceae</taxon>
        <taxon>Paenibacillus</taxon>
    </lineage>
</organism>
<dbReference type="Proteomes" id="UP000325218">
    <property type="component" value="Unassembled WGS sequence"/>
</dbReference>
<protein>
    <submittedName>
        <fullName evidence="1">DUF664 domain-containing protein</fullName>
    </submittedName>
</protein>
<sequence length="174" mass="20584">MLNIENLLLITDIPGYTPQISRLLSMMNYARFTTIDAVKSLSQEQLDFLLDSQSNSIGALLLHFAAVEYAYQVSTFEKRELNEKELSIWSPALNLGKEGQEKIKGNDLAYYLNQLDGVRNRTLELFKSVNDDWLYIEEKFWWNKANHYFMWFHVFEDEINHRGQIRTIRKRLKV</sequence>
<keyword evidence="2" id="KW-1185">Reference proteome</keyword>
<evidence type="ECO:0000313" key="2">
    <source>
        <dbReference type="Proteomes" id="UP000325218"/>
    </source>
</evidence>
<proteinExistence type="predicted"/>
<reference evidence="1 2" key="1">
    <citation type="submission" date="2019-08" db="EMBL/GenBank/DDBJ databases">
        <title>Genome sequencing of Paenibacillus faecis DSM 23593(T).</title>
        <authorList>
            <person name="Kook J.-K."/>
            <person name="Park S.-N."/>
            <person name="Lim Y.K."/>
        </authorList>
    </citation>
    <scope>NUCLEOTIDE SEQUENCE [LARGE SCALE GENOMIC DNA]</scope>
    <source>
        <strain evidence="1 2">DSM 23593</strain>
    </source>
</reference>
<gene>
    <name evidence="1" type="ORF">FRY98_02145</name>
</gene>
<dbReference type="AlphaFoldDB" id="A0A5D0CXU7"/>
<accession>A0A5D0CXU7</accession>
<dbReference type="InterPro" id="IPR007061">
    <property type="entry name" value="MST-like"/>
</dbReference>
<dbReference type="OrthoDB" id="117483at2"/>
<evidence type="ECO:0000313" key="1">
    <source>
        <dbReference type="EMBL" id="TYA14510.1"/>
    </source>
</evidence>
<dbReference type="RefSeq" id="WP_148450106.1">
    <property type="nucleotide sequence ID" value="NZ_VSDO01000001.1"/>
</dbReference>
<dbReference type="EMBL" id="VSDO01000001">
    <property type="protein sequence ID" value="TYA14510.1"/>
    <property type="molecule type" value="Genomic_DNA"/>
</dbReference>
<dbReference type="SUPFAM" id="SSF109854">
    <property type="entry name" value="DinB/YfiT-like putative metalloenzymes"/>
    <property type="match status" value="1"/>
</dbReference>
<comment type="caution">
    <text evidence="1">The sequence shown here is derived from an EMBL/GenBank/DDBJ whole genome shotgun (WGS) entry which is preliminary data.</text>
</comment>
<dbReference type="InterPro" id="IPR034660">
    <property type="entry name" value="DinB/YfiT-like"/>
</dbReference>
<dbReference type="Gene3D" id="1.20.120.450">
    <property type="entry name" value="dinb family like domain"/>
    <property type="match status" value="1"/>
</dbReference>
<name>A0A5D0CXU7_9BACL</name>
<dbReference type="Pfam" id="PF04978">
    <property type="entry name" value="MST"/>
    <property type="match status" value="1"/>
</dbReference>